<feature type="compositionally biased region" description="Polar residues" evidence="1">
    <location>
        <begin position="59"/>
        <end position="93"/>
    </location>
</feature>
<evidence type="ECO:0000256" key="1">
    <source>
        <dbReference type="SAM" id="MobiDB-lite"/>
    </source>
</evidence>
<gene>
    <name evidence="2" type="ORF">RDB_LOCUS54921</name>
</gene>
<feature type="region of interest" description="Disordered" evidence="1">
    <location>
        <begin position="18"/>
        <end position="99"/>
    </location>
</feature>
<evidence type="ECO:0000313" key="2">
    <source>
        <dbReference type="EMBL" id="CAE6422190.1"/>
    </source>
</evidence>
<protein>
    <submittedName>
        <fullName evidence="2">Uncharacterized protein</fullName>
    </submittedName>
</protein>
<reference evidence="2" key="1">
    <citation type="submission" date="2021-01" db="EMBL/GenBank/DDBJ databases">
        <authorList>
            <person name="Kaushik A."/>
        </authorList>
    </citation>
    <scope>NUCLEOTIDE SEQUENCE</scope>
    <source>
        <strain evidence="2">AG2-2IIIB</strain>
    </source>
</reference>
<name>A0A8H2XF27_9AGAM</name>
<comment type="caution">
    <text evidence="2">The sequence shown here is derived from an EMBL/GenBank/DDBJ whole genome shotgun (WGS) entry which is preliminary data.</text>
</comment>
<organism evidence="2 3">
    <name type="scientific">Rhizoctonia solani</name>
    <dbReference type="NCBI Taxonomy" id="456999"/>
    <lineage>
        <taxon>Eukaryota</taxon>
        <taxon>Fungi</taxon>
        <taxon>Dikarya</taxon>
        <taxon>Basidiomycota</taxon>
        <taxon>Agaricomycotina</taxon>
        <taxon>Agaricomycetes</taxon>
        <taxon>Cantharellales</taxon>
        <taxon>Ceratobasidiaceae</taxon>
        <taxon>Rhizoctonia</taxon>
    </lineage>
</organism>
<accession>A0A8H2XF27</accession>
<sequence length="198" mass="21062">MSTLDKSMHGLIQILQGGNHVGDEHPMVDHNPEPPAGPNAPQALDTVSPPLHSDDLENNEGSSSERAVSNHKQSGPPSVGASSSFVGPASQATRPRDSNVAPCLESLNLGERPANSNQYIETYYYSLPVSTHTSGSSAGPRLPVHTAARRNSWMVMTLHGCEVIRLALLEALRLSTVVVDWMAEQVGVLILGTGSIRV</sequence>
<proteinExistence type="predicted"/>
<evidence type="ECO:0000313" key="3">
    <source>
        <dbReference type="Proteomes" id="UP000663843"/>
    </source>
</evidence>
<feature type="compositionally biased region" description="Basic and acidic residues" evidence="1">
    <location>
        <begin position="21"/>
        <end position="32"/>
    </location>
</feature>
<dbReference type="EMBL" id="CAJMWT010001843">
    <property type="protein sequence ID" value="CAE6422190.1"/>
    <property type="molecule type" value="Genomic_DNA"/>
</dbReference>
<dbReference type="Proteomes" id="UP000663843">
    <property type="component" value="Unassembled WGS sequence"/>
</dbReference>
<dbReference type="AlphaFoldDB" id="A0A8H2XF27"/>